<dbReference type="EMBL" id="JAQQEZ010000074">
    <property type="protein sequence ID" value="MFM0007928.1"/>
    <property type="molecule type" value="Genomic_DNA"/>
</dbReference>
<keyword evidence="2" id="KW-1185">Reference proteome</keyword>
<comment type="caution">
    <text evidence="1">The sequence shown here is derived from an EMBL/GenBank/DDBJ whole genome shotgun (WGS) entry which is preliminary data.</text>
</comment>
<dbReference type="RefSeq" id="WP_408182740.1">
    <property type="nucleotide sequence ID" value="NZ_JAQQEZ010000074.1"/>
</dbReference>
<gene>
    <name evidence="1" type="ORF">PQR57_44255</name>
</gene>
<name>A0ABW9B6M6_9BURK</name>
<proteinExistence type="predicted"/>
<evidence type="ECO:0000313" key="1">
    <source>
        <dbReference type="EMBL" id="MFM0007928.1"/>
    </source>
</evidence>
<reference evidence="1 2" key="1">
    <citation type="journal article" date="2024" name="Chem. Sci.">
        <title>Discovery of megapolipeptins by genome mining of a Burkholderiales bacteria collection.</title>
        <authorList>
            <person name="Paulo B.S."/>
            <person name="Recchia M.J.J."/>
            <person name="Lee S."/>
            <person name="Fergusson C.H."/>
            <person name="Romanowski S.B."/>
            <person name="Hernandez A."/>
            <person name="Krull N."/>
            <person name="Liu D.Y."/>
            <person name="Cavanagh H."/>
            <person name="Bos A."/>
            <person name="Gray C.A."/>
            <person name="Murphy B.T."/>
            <person name="Linington R.G."/>
            <person name="Eustaquio A.S."/>
        </authorList>
    </citation>
    <scope>NUCLEOTIDE SEQUENCE [LARGE SCALE GENOMIC DNA]</scope>
    <source>
        <strain evidence="1 2">RL17-350-BIC-A</strain>
    </source>
</reference>
<organism evidence="1 2">
    <name type="scientific">Paraburkholderia dipogonis</name>
    <dbReference type="NCBI Taxonomy" id="1211383"/>
    <lineage>
        <taxon>Bacteria</taxon>
        <taxon>Pseudomonadati</taxon>
        <taxon>Pseudomonadota</taxon>
        <taxon>Betaproteobacteria</taxon>
        <taxon>Burkholderiales</taxon>
        <taxon>Burkholderiaceae</taxon>
        <taxon>Paraburkholderia</taxon>
    </lineage>
</organism>
<sequence length="99" mass="11284">MPILIRYNETGTAVLNLEADSLGRIPDEMRNTFAPKPFPNGDRHFIVFEHHWSKTSTRDYRRGTSSRVMSQRAIRALAALEQAASRKYAANDASAYNER</sequence>
<dbReference type="Proteomes" id="UP001629230">
    <property type="component" value="Unassembled WGS sequence"/>
</dbReference>
<protein>
    <submittedName>
        <fullName evidence="1">Uncharacterized protein</fullName>
    </submittedName>
</protein>
<evidence type="ECO:0000313" key="2">
    <source>
        <dbReference type="Proteomes" id="UP001629230"/>
    </source>
</evidence>
<accession>A0ABW9B6M6</accession>